<feature type="binding site" evidence="3">
    <location>
        <position position="192"/>
    </location>
    <ligand>
        <name>Mn(2+)</name>
        <dbReference type="ChEBI" id="CHEBI:29035"/>
        <label>1</label>
    </ligand>
</feature>
<feature type="binding site" evidence="3">
    <location>
        <position position="198"/>
    </location>
    <ligand>
        <name>Mn(2+)</name>
        <dbReference type="ChEBI" id="CHEBI:29035"/>
        <label>1</label>
    </ligand>
</feature>
<comment type="cofactor">
    <cofactor evidence="3">
        <name>Mn(2+)</name>
        <dbReference type="ChEBI" id="CHEBI:29035"/>
    </cofactor>
    <text evidence="3">Binds 2 manganese ions per subunit.</text>
</comment>
<keyword evidence="1 3" id="KW-0479">Metal-binding</keyword>
<dbReference type="OrthoDB" id="10263073at2759"/>
<feature type="binding site" evidence="3">
    <location>
        <position position="194"/>
    </location>
    <ligand>
        <name>Mn(2+)</name>
        <dbReference type="ChEBI" id="CHEBI:29035"/>
        <label>1</label>
    </ligand>
</feature>
<feature type="signal peptide" evidence="4">
    <location>
        <begin position="1"/>
        <end position="18"/>
    </location>
</feature>
<dbReference type="CDD" id="cd20304">
    <property type="entry name" value="cupin_OxDC_N"/>
    <property type="match status" value="1"/>
</dbReference>
<reference evidence="6" key="1">
    <citation type="journal article" date="2020" name="Stud. Mycol.">
        <title>101 Dothideomycetes genomes: a test case for predicting lifestyles and emergence of pathogens.</title>
        <authorList>
            <person name="Haridas S."/>
            <person name="Albert R."/>
            <person name="Binder M."/>
            <person name="Bloem J."/>
            <person name="Labutti K."/>
            <person name="Salamov A."/>
            <person name="Andreopoulos B."/>
            <person name="Baker S."/>
            <person name="Barry K."/>
            <person name="Bills G."/>
            <person name="Bluhm B."/>
            <person name="Cannon C."/>
            <person name="Castanera R."/>
            <person name="Culley D."/>
            <person name="Daum C."/>
            <person name="Ezra D."/>
            <person name="Gonzalez J."/>
            <person name="Henrissat B."/>
            <person name="Kuo A."/>
            <person name="Liang C."/>
            <person name="Lipzen A."/>
            <person name="Lutzoni F."/>
            <person name="Magnuson J."/>
            <person name="Mondo S."/>
            <person name="Nolan M."/>
            <person name="Ohm R."/>
            <person name="Pangilinan J."/>
            <person name="Park H.-J."/>
            <person name="Ramirez L."/>
            <person name="Alfaro M."/>
            <person name="Sun H."/>
            <person name="Tritt A."/>
            <person name="Yoshinaga Y."/>
            <person name="Zwiers L.-H."/>
            <person name="Turgeon B."/>
            <person name="Goodwin S."/>
            <person name="Spatafora J."/>
            <person name="Crous P."/>
            <person name="Grigoriev I."/>
        </authorList>
    </citation>
    <scope>NUCLEOTIDE SEQUENCE</scope>
    <source>
        <strain evidence="6">CBS 161.51</strain>
    </source>
</reference>
<organism evidence="6 7">
    <name type="scientific">Clathrospora elynae</name>
    <dbReference type="NCBI Taxonomy" id="706981"/>
    <lineage>
        <taxon>Eukaryota</taxon>
        <taxon>Fungi</taxon>
        <taxon>Dikarya</taxon>
        <taxon>Ascomycota</taxon>
        <taxon>Pezizomycotina</taxon>
        <taxon>Dothideomycetes</taxon>
        <taxon>Pleosporomycetidae</taxon>
        <taxon>Pleosporales</taxon>
        <taxon>Diademaceae</taxon>
        <taxon>Clathrospora</taxon>
    </lineage>
</organism>
<dbReference type="Pfam" id="PF00190">
    <property type="entry name" value="Cupin_1"/>
    <property type="match status" value="2"/>
</dbReference>
<evidence type="ECO:0000256" key="1">
    <source>
        <dbReference type="ARBA" id="ARBA00022723"/>
    </source>
</evidence>
<dbReference type="GO" id="GO:0046872">
    <property type="term" value="F:metal ion binding"/>
    <property type="evidence" value="ECO:0007669"/>
    <property type="project" value="UniProtKB-KW"/>
</dbReference>
<dbReference type="PANTHER" id="PTHR35848:SF9">
    <property type="entry name" value="SLL1358 PROTEIN"/>
    <property type="match status" value="1"/>
</dbReference>
<dbReference type="CDD" id="cd20305">
    <property type="entry name" value="cupin_OxDC_C"/>
    <property type="match status" value="1"/>
</dbReference>
<dbReference type="GO" id="GO:0033609">
    <property type="term" value="P:oxalate metabolic process"/>
    <property type="evidence" value="ECO:0007669"/>
    <property type="project" value="InterPro"/>
</dbReference>
<name>A0A6A5SL29_9PLEO</name>
<proteinExistence type="predicted"/>
<keyword evidence="3" id="KW-0464">Manganese</keyword>
<evidence type="ECO:0000256" key="4">
    <source>
        <dbReference type="SAM" id="SignalP"/>
    </source>
</evidence>
<sequence>MRYSSAAVLHLLAGQAYALPAPAPQASHVSGPVDPSQVLNLPLSSDASGSLRGSEALLGYNPSNPISTESTVIPPDEFELAPGQSDDRELGFYIDLTNVKNPQPIRGGTTGPTDPGPRTPAYDRLNSDVYVPPSSDMGEVSNAKWPFGLSHNRHGLAGAGWARSQNTDQLPSSVAMAGTNMRLSPHAYRELHWHKQGEWALMLNGSVRLSSINEAGQTFVDDITEGDVWFFPPGIPHSIQAFESGCEFLLVFNDGSFSEENTFLLSELMMRNPESVIAKNFRTSVKTFDNTPKEQLWIFPGTPAPTNISEQNVTGPAGMIPVEGSYSYHWSQQQPAKVPGGSIKILDPATFPIASTFSAALITVEPGAMREMHWHTTSDEWSYFIQGSARLTVYEAPAASRTFDFTAGDVGYVPVPNAHYLENTGNETLIYLEVLQATQYSDISVNQWLGLTPKQIVKDHLKVDDAFLDTLPKEKSFVVPGNPDLMATDFTPAAHGGA</sequence>
<dbReference type="AlphaFoldDB" id="A0A6A5SL29"/>
<dbReference type="EMBL" id="ML976049">
    <property type="protein sequence ID" value="KAF1941331.1"/>
    <property type="molecule type" value="Genomic_DNA"/>
</dbReference>
<dbReference type="InterPro" id="IPR014710">
    <property type="entry name" value="RmlC-like_jellyroll"/>
</dbReference>
<evidence type="ECO:0000313" key="6">
    <source>
        <dbReference type="EMBL" id="KAF1941331.1"/>
    </source>
</evidence>
<gene>
    <name evidence="6" type="ORF">EJ02DRAFT_492659</name>
</gene>
<evidence type="ECO:0000256" key="3">
    <source>
        <dbReference type="PIRSR" id="PIRSR617774-2"/>
    </source>
</evidence>
<dbReference type="Proteomes" id="UP000800038">
    <property type="component" value="Unassembled WGS sequence"/>
</dbReference>
<feature type="domain" description="Cupin type-1" evidence="5">
    <location>
        <begin position="328"/>
        <end position="469"/>
    </location>
</feature>
<evidence type="ECO:0000259" key="5">
    <source>
        <dbReference type="SMART" id="SM00835"/>
    </source>
</evidence>
<dbReference type="NCBIfam" id="TIGR03404">
    <property type="entry name" value="bicupin_oxalic"/>
    <property type="match status" value="1"/>
</dbReference>
<feature type="chain" id="PRO_5025546655" evidence="4">
    <location>
        <begin position="19"/>
        <end position="498"/>
    </location>
</feature>
<dbReference type="SUPFAM" id="SSF51182">
    <property type="entry name" value="RmlC-like cupins"/>
    <property type="match status" value="1"/>
</dbReference>
<keyword evidence="4" id="KW-0732">Signal</keyword>
<feature type="binding site" evidence="3">
    <location>
        <position position="419"/>
    </location>
    <ligand>
        <name>Mn(2+)</name>
        <dbReference type="ChEBI" id="CHEBI:29035"/>
        <label>2</label>
    </ligand>
</feature>
<evidence type="ECO:0000313" key="7">
    <source>
        <dbReference type="Proteomes" id="UP000800038"/>
    </source>
</evidence>
<feature type="binding site" evidence="3">
    <location>
        <position position="375"/>
    </location>
    <ligand>
        <name>Mn(2+)</name>
        <dbReference type="ChEBI" id="CHEBI:29035"/>
        <label>2</label>
    </ligand>
</feature>
<evidence type="ECO:0000256" key="2">
    <source>
        <dbReference type="PIRSR" id="PIRSR617774-1"/>
    </source>
</evidence>
<protein>
    <submittedName>
        <fullName evidence="6">Bicupin, oxalate decarboxylase/oxidase</fullName>
    </submittedName>
</protein>
<dbReference type="PANTHER" id="PTHR35848">
    <property type="entry name" value="OXALATE-BINDING PROTEIN"/>
    <property type="match status" value="1"/>
</dbReference>
<feature type="domain" description="Cupin type-1" evidence="5">
    <location>
        <begin position="147"/>
        <end position="289"/>
    </location>
</feature>
<keyword evidence="7" id="KW-1185">Reference proteome</keyword>
<dbReference type="InterPro" id="IPR051610">
    <property type="entry name" value="GPI/OXD"/>
</dbReference>
<feature type="binding site" evidence="3">
    <location>
        <position position="373"/>
    </location>
    <ligand>
        <name>Mn(2+)</name>
        <dbReference type="ChEBI" id="CHEBI:29035"/>
        <label>2</label>
    </ligand>
</feature>
<dbReference type="Gene3D" id="2.60.120.10">
    <property type="entry name" value="Jelly Rolls"/>
    <property type="match status" value="2"/>
</dbReference>
<feature type="binding site" evidence="3">
    <location>
        <position position="237"/>
    </location>
    <ligand>
        <name>Mn(2+)</name>
        <dbReference type="ChEBI" id="CHEBI:29035"/>
        <label>1</label>
    </ligand>
</feature>
<feature type="active site" description="Proton donor" evidence="2">
    <location>
        <position position="433"/>
    </location>
</feature>
<accession>A0A6A5SL29</accession>
<dbReference type="SMART" id="SM00835">
    <property type="entry name" value="Cupin_1"/>
    <property type="match status" value="2"/>
</dbReference>
<dbReference type="InterPro" id="IPR017774">
    <property type="entry name" value="Bicupin_oxalate_deCO2ase/Oxase"/>
</dbReference>
<feature type="binding site" evidence="3">
    <location>
        <position position="380"/>
    </location>
    <ligand>
        <name>Mn(2+)</name>
        <dbReference type="ChEBI" id="CHEBI:29035"/>
        <label>2</label>
    </ligand>
</feature>
<dbReference type="InterPro" id="IPR011051">
    <property type="entry name" value="RmlC_Cupin_sf"/>
</dbReference>
<dbReference type="InterPro" id="IPR006045">
    <property type="entry name" value="Cupin_1"/>
</dbReference>